<accession>A0A124FYC6</accession>
<name>A0A124FYC6_9BACT</name>
<comment type="caution">
    <text evidence="5">The sequence shown here is derived from an EMBL/GenBank/DDBJ whole genome shotgun (WGS) entry which is preliminary data.</text>
</comment>
<dbReference type="PROSITE" id="PS50011">
    <property type="entry name" value="PROTEIN_KINASE_DOM"/>
    <property type="match status" value="1"/>
</dbReference>
<dbReference type="GO" id="GO:0005524">
    <property type="term" value="F:ATP binding"/>
    <property type="evidence" value="ECO:0007669"/>
    <property type="project" value="UniProtKB-UniRule"/>
</dbReference>
<evidence type="ECO:0000256" key="1">
    <source>
        <dbReference type="ARBA" id="ARBA00022741"/>
    </source>
</evidence>
<keyword evidence="5" id="KW-0418">Kinase</keyword>
<dbReference type="AlphaFoldDB" id="A0A124FYC6"/>
<dbReference type="PROSITE" id="PS00108">
    <property type="entry name" value="PROTEIN_KINASE_ST"/>
    <property type="match status" value="1"/>
</dbReference>
<evidence type="ECO:0000256" key="2">
    <source>
        <dbReference type="ARBA" id="ARBA00022840"/>
    </source>
</evidence>
<feature type="binding site" evidence="3">
    <location>
        <position position="47"/>
    </location>
    <ligand>
        <name>ATP</name>
        <dbReference type="ChEBI" id="CHEBI:30616"/>
    </ligand>
</feature>
<dbReference type="InterPro" id="IPR000719">
    <property type="entry name" value="Prot_kinase_dom"/>
</dbReference>
<dbReference type="PANTHER" id="PTHR44167">
    <property type="entry name" value="OVARIAN-SPECIFIC SERINE/THREONINE-PROTEIN KINASE LOK-RELATED"/>
    <property type="match status" value="1"/>
</dbReference>
<dbReference type="PATRIC" id="fig|1184387.3.peg.1185"/>
<keyword evidence="2 3" id="KW-0067">ATP-binding</keyword>
<gene>
    <name evidence="5" type="ORF">XD94_0796</name>
</gene>
<dbReference type="PANTHER" id="PTHR44167:SF24">
    <property type="entry name" value="SERINE_THREONINE-PROTEIN KINASE CHK2"/>
    <property type="match status" value="1"/>
</dbReference>
<dbReference type="GO" id="GO:0004672">
    <property type="term" value="F:protein kinase activity"/>
    <property type="evidence" value="ECO:0007669"/>
    <property type="project" value="InterPro"/>
</dbReference>
<keyword evidence="1 3" id="KW-0547">Nucleotide-binding</keyword>
<dbReference type="SMART" id="SM00220">
    <property type="entry name" value="S_TKc"/>
    <property type="match status" value="1"/>
</dbReference>
<evidence type="ECO:0000313" key="5">
    <source>
        <dbReference type="EMBL" id="KUK80742.1"/>
    </source>
</evidence>
<feature type="domain" description="Protein kinase" evidence="4">
    <location>
        <begin position="18"/>
        <end position="284"/>
    </location>
</feature>
<proteinExistence type="predicted"/>
<organism evidence="5 6">
    <name type="scientific">Mesotoga prima</name>
    <dbReference type="NCBI Taxonomy" id="1184387"/>
    <lineage>
        <taxon>Bacteria</taxon>
        <taxon>Thermotogati</taxon>
        <taxon>Thermotogota</taxon>
        <taxon>Thermotogae</taxon>
        <taxon>Kosmotogales</taxon>
        <taxon>Kosmotogaceae</taxon>
        <taxon>Mesotoga</taxon>
    </lineage>
</organism>
<protein>
    <submittedName>
        <fullName evidence="5">Protein kinase family protein</fullName>
    </submittedName>
</protein>
<dbReference type="InterPro" id="IPR017441">
    <property type="entry name" value="Protein_kinase_ATP_BS"/>
</dbReference>
<dbReference type="InterPro" id="IPR011009">
    <property type="entry name" value="Kinase-like_dom_sf"/>
</dbReference>
<evidence type="ECO:0000256" key="3">
    <source>
        <dbReference type="PROSITE-ProRule" id="PRU10141"/>
    </source>
</evidence>
<keyword evidence="5" id="KW-0808">Transferase</keyword>
<dbReference type="Pfam" id="PF00069">
    <property type="entry name" value="Pkinase"/>
    <property type="match status" value="1"/>
</dbReference>
<dbReference type="EMBL" id="LGGP01000117">
    <property type="protein sequence ID" value="KUK80742.1"/>
    <property type="molecule type" value="Genomic_DNA"/>
</dbReference>
<dbReference type="Gene3D" id="1.10.510.10">
    <property type="entry name" value="Transferase(Phosphotransferase) domain 1"/>
    <property type="match status" value="1"/>
</dbReference>
<evidence type="ECO:0000259" key="4">
    <source>
        <dbReference type="PROSITE" id="PS50011"/>
    </source>
</evidence>
<sequence length="286" mass="32537">MIIIEYYLGEGTILKKRYRVIEPLGKGGFGLTYLCSDFHMGTKVAVKEFFPRGVERENNNVKPVDSDLKDVYYEKLSSFSEEFTILSKIEDDRVVKVLDLFAENNTAYYVMEFVSGKTLRDAVRADGAMEDSRAYEVIDEILKGVASIHNRGYIHSDLKPTNVMMTDYGKIKVMDFGAACLKDVYLINSLSKVVSLSYACPEKFFSSSRPSSSWDVYSVGGILYFLLCGRDPVPSTDRMKGIPLVFDEFTRKARRILDKSMSLVAEKRYSDANDFRRALKSRFLGF</sequence>
<dbReference type="CDD" id="cd14014">
    <property type="entry name" value="STKc_PknB_like"/>
    <property type="match status" value="1"/>
</dbReference>
<dbReference type="InterPro" id="IPR008271">
    <property type="entry name" value="Ser/Thr_kinase_AS"/>
</dbReference>
<dbReference type="Proteomes" id="UP000054092">
    <property type="component" value="Unassembled WGS sequence"/>
</dbReference>
<dbReference type="PROSITE" id="PS00107">
    <property type="entry name" value="PROTEIN_KINASE_ATP"/>
    <property type="match status" value="1"/>
</dbReference>
<reference evidence="6" key="1">
    <citation type="journal article" date="2015" name="MBio">
        <title>Genome-Resolved Metagenomic Analysis Reveals Roles for Candidate Phyla and Other Microbial Community Members in Biogeochemical Transformations in Oil Reservoirs.</title>
        <authorList>
            <person name="Hu P."/>
            <person name="Tom L."/>
            <person name="Singh A."/>
            <person name="Thomas B.C."/>
            <person name="Baker B.J."/>
            <person name="Piceno Y.M."/>
            <person name="Andersen G.L."/>
            <person name="Banfield J.F."/>
        </authorList>
    </citation>
    <scope>NUCLEOTIDE SEQUENCE [LARGE SCALE GENOMIC DNA]</scope>
</reference>
<evidence type="ECO:0000313" key="6">
    <source>
        <dbReference type="Proteomes" id="UP000054092"/>
    </source>
</evidence>
<dbReference type="SUPFAM" id="SSF56112">
    <property type="entry name" value="Protein kinase-like (PK-like)"/>
    <property type="match status" value="1"/>
</dbReference>